<gene>
    <name evidence="1" type="ORF">QFC19_001549</name>
</gene>
<reference evidence="1" key="1">
    <citation type="submission" date="2023-04" db="EMBL/GenBank/DDBJ databases">
        <title>Draft Genome sequencing of Naganishia species isolated from polar environments using Oxford Nanopore Technology.</title>
        <authorList>
            <person name="Leo P."/>
            <person name="Venkateswaran K."/>
        </authorList>
    </citation>
    <scope>NUCLEOTIDE SEQUENCE</scope>
    <source>
        <strain evidence="1">MNA-CCFEE 5261</strain>
    </source>
</reference>
<evidence type="ECO:0000313" key="1">
    <source>
        <dbReference type="EMBL" id="KAJ9110424.1"/>
    </source>
</evidence>
<accession>A0ACC2WFA6</accession>
<keyword evidence="2" id="KW-1185">Reference proteome</keyword>
<organism evidence="1 2">
    <name type="scientific">Naganishia cerealis</name>
    <dbReference type="NCBI Taxonomy" id="610337"/>
    <lineage>
        <taxon>Eukaryota</taxon>
        <taxon>Fungi</taxon>
        <taxon>Dikarya</taxon>
        <taxon>Basidiomycota</taxon>
        <taxon>Agaricomycotina</taxon>
        <taxon>Tremellomycetes</taxon>
        <taxon>Filobasidiales</taxon>
        <taxon>Filobasidiaceae</taxon>
        <taxon>Naganishia</taxon>
    </lineage>
</organism>
<comment type="caution">
    <text evidence="1">The sequence shown here is derived from an EMBL/GenBank/DDBJ whole genome shotgun (WGS) entry which is preliminary data.</text>
</comment>
<name>A0ACC2WFA6_9TREE</name>
<sequence>MLSRTATSARRIAQIPPYAAFTLRLLRNPGKQVSSQRWNSNTAGAPSELGQTKIAASQSPPDTPDPSHTGQLAKLLIDSIKVGLLLMLQTCPIPVARYMQFCLGHPTQGYYTRKRGSEVSTAAGATSDATQVTTLDETTSKVLKQVENDVFGRKGDFITSPEISQMFGELVGVWFLSQWAAQGQPKKVRIIELGPGRGTLLDDILRTFRSVPSFPITSLKSVNLVETSEPLRAQQREKIQQRVNTFGGHGGAVELKFWNWIGEIPIEKDTFTMVLAHEFFDALPINIFQVGRDSIITISNHANHFTAPLQRTEEGWREVFVNIDPEWTSSSAPSTTSSTPTPADQAAFTPTTRANSGLTLALSRESSTLSSVLPTTSPRFADVPVGGRVEISKDSFETMRMVGQLISAANYDDGSVEAGTCAGGAGLVIDYGADHFSSNSFRAFRRHEIVHVFDDPGSADLTANVDFAYLKEALSGAATPHGPINQRTFLTSLGLAPRLDKLLQSAKTKERKLDIANAARRLVDEDGMGGEYQFLGITPRKAGPDDKSNSLNKVYPFET</sequence>
<dbReference type="EMBL" id="JASBWR010000012">
    <property type="protein sequence ID" value="KAJ9110424.1"/>
    <property type="molecule type" value="Genomic_DNA"/>
</dbReference>
<proteinExistence type="predicted"/>
<dbReference type="Proteomes" id="UP001241377">
    <property type="component" value="Unassembled WGS sequence"/>
</dbReference>
<protein>
    <submittedName>
        <fullName evidence="1">Uncharacterized protein</fullName>
    </submittedName>
</protein>
<evidence type="ECO:0000313" key="2">
    <source>
        <dbReference type="Proteomes" id="UP001241377"/>
    </source>
</evidence>